<dbReference type="InterPro" id="IPR005509">
    <property type="entry name" value="AfsA_hotdog_dom"/>
</dbReference>
<dbReference type="AlphaFoldDB" id="A0A853A1L2"/>
<dbReference type="EMBL" id="JACBZD010000002">
    <property type="protein sequence ID" value="NYI08259.1"/>
    <property type="molecule type" value="Genomic_DNA"/>
</dbReference>
<evidence type="ECO:0000313" key="3">
    <source>
        <dbReference type="EMBL" id="NYI08259.1"/>
    </source>
</evidence>
<evidence type="ECO:0000256" key="1">
    <source>
        <dbReference type="SAM" id="MobiDB-lite"/>
    </source>
</evidence>
<evidence type="ECO:0000259" key="2">
    <source>
        <dbReference type="Pfam" id="PF03756"/>
    </source>
</evidence>
<proteinExistence type="predicted"/>
<dbReference type="Pfam" id="PF03756">
    <property type="entry name" value="AfsA"/>
    <property type="match status" value="1"/>
</dbReference>
<dbReference type="Proteomes" id="UP000567795">
    <property type="component" value="Unassembled WGS sequence"/>
</dbReference>
<dbReference type="RefSeq" id="WP_179817108.1">
    <property type="nucleotide sequence ID" value="NZ_JACBZD010000002.1"/>
</dbReference>
<keyword evidence="4" id="KW-1185">Reference proteome</keyword>
<reference evidence="3 4" key="1">
    <citation type="submission" date="2020-07" db="EMBL/GenBank/DDBJ databases">
        <title>Sequencing the genomes of 1000 actinobacteria strains.</title>
        <authorList>
            <person name="Klenk H.-P."/>
        </authorList>
    </citation>
    <scope>NUCLEOTIDE SEQUENCE [LARGE SCALE GENOMIC DNA]</scope>
    <source>
        <strain evidence="3 4">DSM 42178</strain>
    </source>
</reference>
<name>A0A853A1L2_9ACTN</name>
<sequence length="267" mass="29876">MSDQHVHTICLVGDTFAGFADDETVYTVTAFVSAVRRGRFDDPRPLILWAGQGLDDYTCGYVTNVLRTRGIADRVIIQDAGLRPVPRHEAHKHREENVLVADLRRLTAEEYQARLRLHGNNELLVDHQTGQHVQGMVVVEAARQMFLAVTERYHASARPGTDWYYVINRMDVAFESFLFPIDAGIEYTETSRDLTRDDRMDFTARVRIVQAGRRAATAQIGFSAFDSAALAPKERRQARRALAATLTGRDAETARHGRLAAAPAGRA</sequence>
<feature type="region of interest" description="Disordered" evidence="1">
    <location>
        <begin position="247"/>
        <end position="267"/>
    </location>
</feature>
<accession>A0A853A1L2</accession>
<evidence type="ECO:0000313" key="4">
    <source>
        <dbReference type="Proteomes" id="UP000567795"/>
    </source>
</evidence>
<feature type="domain" description="A-factor biosynthesis hotdog" evidence="2">
    <location>
        <begin position="91"/>
        <end position="221"/>
    </location>
</feature>
<organism evidence="3 4">
    <name type="scientific">Allostreptomyces psammosilenae</name>
    <dbReference type="NCBI Taxonomy" id="1892865"/>
    <lineage>
        <taxon>Bacteria</taxon>
        <taxon>Bacillati</taxon>
        <taxon>Actinomycetota</taxon>
        <taxon>Actinomycetes</taxon>
        <taxon>Kitasatosporales</taxon>
        <taxon>Streptomycetaceae</taxon>
        <taxon>Allostreptomyces</taxon>
    </lineage>
</organism>
<comment type="caution">
    <text evidence="3">The sequence shown here is derived from an EMBL/GenBank/DDBJ whole genome shotgun (WGS) entry which is preliminary data.</text>
</comment>
<protein>
    <recommendedName>
        <fullName evidence="2">A-factor biosynthesis hotdog domain-containing protein</fullName>
    </recommendedName>
</protein>
<gene>
    <name evidence="3" type="ORF">FHU37_005288</name>
</gene>